<sequence>MTSFGEMLGSSLGFNTNTKKSEIGDYFKKIQNTLEGTKTSLNKIVENMKKEGNPNATAVENAVKTLVAGTLDKVIEGAKTASGAIGDAGRPIANVAEQDAGAVGDVDNLVKGIKGIVNVVLKEGDADAGDANGPVNDNGSAGDVRTNSSDNAGKLFASDNSGNATSVAAKAAKDAIKAVGAITGADILQAISKGVGGKAVALAKNTDAVGSVSAAQDAKDATIAGAIALRAMAKNGKFSGPPQSTPKKDVATQLKELHSVQ</sequence>
<evidence type="ECO:0000313" key="10">
    <source>
        <dbReference type="EMBL" id="AHH11317.1"/>
    </source>
</evidence>
<evidence type="ECO:0000256" key="8">
    <source>
        <dbReference type="RuleBase" id="RU363105"/>
    </source>
</evidence>
<evidence type="ECO:0000256" key="9">
    <source>
        <dbReference type="SAM" id="MobiDB-lite"/>
    </source>
</evidence>
<dbReference type="Pfam" id="PF00921">
    <property type="entry name" value="Lipoprotein_2"/>
    <property type="match status" value="1"/>
</dbReference>
<dbReference type="HOGENOM" id="CLU_054711_0_2_12"/>
<evidence type="ECO:0000256" key="4">
    <source>
        <dbReference type="ARBA" id="ARBA00023136"/>
    </source>
</evidence>
<gene>
    <name evidence="10" type="ORF">BCO_0128903</name>
</gene>
<keyword evidence="7 8" id="KW-0449">Lipoprotein</keyword>
<protein>
    <recommendedName>
        <fullName evidence="8">Variable large protein</fullName>
    </recommendedName>
</protein>
<organism evidence="10">
    <name type="scientific">Borrelia coriaceae ATCC 43381</name>
    <dbReference type="NCBI Taxonomy" id="1408429"/>
    <lineage>
        <taxon>Bacteria</taxon>
        <taxon>Pseudomonadati</taxon>
        <taxon>Spirochaetota</taxon>
        <taxon>Spirochaetia</taxon>
        <taxon>Spirochaetales</taxon>
        <taxon>Borreliaceae</taxon>
        <taxon>Borrelia</taxon>
    </lineage>
</organism>
<accession>W5SWQ8</accession>
<evidence type="ECO:0000256" key="2">
    <source>
        <dbReference type="ARBA" id="ARBA00004459"/>
    </source>
</evidence>
<dbReference type="GO" id="GO:0009279">
    <property type="term" value="C:cell outer membrane"/>
    <property type="evidence" value="ECO:0007669"/>
    <property type="project" value="UniProtKB-SubCell"/>
</dbReference>
<reference evidence="10" key="1">
    <citation type="submission" date="2013-04" db="EMBL/GenBank/DDBJ databases">
        <title>Comparative Genomics of Relapsing Fever Spirochetes.</title>
        <authorList>
            <person name="Schwan T.G."/>
            <person name="Raffel S.J."/>
            <person name="Porcella S.F."/>
            <person name="Martens C.A."/>
            <person name="Bruno D.P."/>
            <person name="Ricklefs S.M."/>
            <person name="Barbian K.B."/>
        </authorList>
    </citation>
    <scope>NUCLEOTIDE SEQUENCE</scope>
    <source>
        <strain evidence="10">Co53</strain>
        <plasmid evidence="10">unnamed</plasmid>
    </source>
</reference>
<proteinExistence type="predicted"/>
<evidence type="ECO:0000256" key="7">
    <source>
        <dbReference type="ARBA" id="ARBA00023288"/>
    </source>
</evidence>
<comment type="function">
    <text evidence="1 8">The Vlp and Vsp proteins are antigenically distinct proteins, only one vlp or vsp gene is transcriptionally active at any one time. Switching between these genes is a mechanism of host immune response evasion.</text>
</comment>
<geneLocation type="plasmid" evidence="10">
    <name>unnamed</name>
</geneLocation>
<evidence type="ECO:0000256" key="3">
    <source>
        <dbReference type="ARBA" id="ARBA00022729"/>
    </source>
</evidence>
<dbReference type="SUPFAM" id="SSF74748">
    <property type="entry name" value="Variable surface antigen VlsE"/>
    <property type="match status" value="1"/>
</dbReference>
<feature type="region of interest" description="Disordered" evidence="9">
    <location>
        <begin position="127"/>
        <end position="147"/>
    </location>
</feature>
<keyword evidence="10" id="KW-0614">Plasmid</keyword>
<evidence type="ECO:0000256" key="6">
    <source>
        <dbReference type="ARBA" id="ARBA00023237"/>
    </source>
</evidence>
<keyword evidence="6 8" id="KW-0998">Cell outer membrane</keyword>
<keyword evidence="3" id="KW-0732">Signal</keyword>
<name>W5SWQ8_9SPIR</name>
<evidence type="ECO:0000256" key="5">
    <source>
        <dbReference type="ARBA" id="ARBA00023139"/>
    </source>
</evidence>
<keyword evidence="5 8" id="KW-0564">Palmitate</keyword>
<dbReference type="InterPro" id="IPR000680">
    <property type="entry name" value="Borrelia_lipo"/>
</dbReference>
<feature type="compositionally biased region" description="Polar residues" evidence="9">
    <location>
        <begin position="135"/>
        <end position="147"/>
    </location>
</feature>
<dbReference type="AlphaFoldDB" id="W5SWQ8"/>
<dbReference type="EMBL" id="CP005750">
    <property type="protein sequence ID" value="AHH11317.1"/>
    <property type="molecule type" value="Genomic_DNA"/>
</dbReference>
<comment type="subcellular location">
    <subcellularLocation>
        <location evidence="2 8">Cell outer membrane</location>
        <topology evidence="2 8">Lipid-anchor</topology>
    </subcellularLocation>
</comment>
<keyword evidence="4 8" id="KW-0472">Membrane</keyword>
<evidence type="ECO:0000256" key="1">
    <source>
        <dbReference type="ARBA" id="ARBA00003932"/>
    </source>
</evidence>